<name>J9G7Q2_9ZZZZ</name>
<organism evidence="1">
    <name type="scientific">gut metagenome</name>
    <dbReference type="NCBI Taxonomy" id="749906"/>
    <lineage>
        <taxon>unclassified sequences</taxon>
        <taxon>metagenomes</taxon>
        <taxon>organismal metagenomes</taxon>
    </lineage>
</organism>
<proteinExistence type="predicted"/>
<comment type="caution">
    <text evidence="1">The sequence shown here is derived from an EMBL/GenBank/DDBJ whole genome shotgun (WGS) entry which is preliminary data.</text>
</comment>
<accession>J9G7Q2</accession>
<dbReference type="EMBL" id="AMCI01005775">
    <property type="protein sequence ID" value="EJW95489.1"/>
    <property type="molecule type" value="Genomic_DNA"/>
</dbReference>
<protein>
    <submittedName>
        <fullName evidence="1">Uncharacterized protein</fullName>
    </submittedName>
</protein>
<reference evidence="1" key="1">
    <citation type="journal article" date="2012" name="PLoS ONE">
        <title>Gene sets for utilization of primary and secondary nutrition supplies in the distal gut of endangered iberian lynx.</title>
        <authorList>
            <person name="Alcaide M."/>
            <person name="Messina E."/>
            <person name="Richter M."/>
            <person name="Bargiela R."/>
            <person name="Peplies J."/>
            <person name="Huws S.A."/>
            <person name="Newbold C.J."/>
            <person name="Golyshin P.N."/>
            <person name="Simon M.A."/>
            <person name="Lopez G."/>
            <person name="Yakimov M.M."/>
            <person name="Ferrer M."/>
        </authorList>
    </citation>
    <scope>NUCLEOTIDE SEQUENCE</scope>
</reference>
<evidence type="ECO:0000313" key="1">
    <source>
        <dbReference type="EMBL" id="EJW95489.1"/>
    </source>
</evidence>
<dbReference type="AlphaFoldDB" id="J9G7Q2"/>
<sequence length="52" mass="5748">MPHTKATSFRLLTVFVLSSGIAEGRIWSKLLPILIIPPLSSLQKQKTARNST</sequence>
<gene>
    <name evidence="1" type="ORF">EVA_16404</name>
</gene>